<dbReference type="PANTHER" id="PTHR30290">
    <property type="entry name" value="PERIPLASMIC BINDING COMPONENT OF ABC TRANSPORTER"/>
    <property type="match status" value="1"/>
</dbReference>
<dbReference type="InterPro" id="IPR030678">
    <property type="entry name" value="Peptide/Ni-bd"/>
</dbReference>
<protein>
    <submittedName>
        <fullName evidence="6">ABC-type transport system, substrate-binding protein</fullName>
    </submittedName>
</protein>
<dbReference type="Gene3D" id="3.10.105.10">
    <property type="entry name" value="Dipeptide-binding Protein, Domain 3"/>
    <property type="match status" value="1"/>
</dbReference>
<dbReference type="PIRSF" id="PIRSF002741">
    <property type="entry name" value="MppA"/>
    <property type="match status" value="1"/>
</dbReference>
<evidence type="ECO:0000256" key="2">
    <source>
        <dbReference type="ARBA" id="ARBA00022448"/>
    </source>
</evidence>
<feature type="domain" description="Solute-binding protein family 5" evidence="5">
    <location>
        <begin position="94"/>
        <end position="461"/>
    </location>
</feature>
<name>A0A1H5PXD0_9ACTN</name>
<evidence type="ECO:0000256" key="4">
    <source>
        <dbReference type="SAM" id="SignalP"/>
    </source>
</evidence>
<keyword evidence="7" id="KW-1185">Reference proteome</keyword>
<evidence type="ECO:0000256" key="3">
    <source>
        <dbReference type="ARBA" id="ARBA00022729"/>
    </source>
</evidence>
<sequence>MRRSRAQRAALISAGLSLILTVAACSDPTQSDDTGNTSDEGTDGAAAEDTALNAYLYQAPNSNWSPMAPAHGPDQVVMNLIYDSLLGVNPDYQLYPRLATGLPEISEDGLTVTYTLQEGLTWSDGEPFTAEDVVFTYNMVANPATGSPSAGKFADVQGAAEVAAGTAETVSGFSAPDDQTFQITLTKPNIGIVGLTGNIFIIPQHALADVPVDEMDTTDFFTKSPTVGLGPYVFQEYKTDQYVHLVKNPNFREGEVDIDEIYLRPVTSDVATAQLGTGEMDLAQISPADLATVEDLDGIEVASGPGAGFIRTSVNQQKPYLSDVRLRQAMLYAVDRQQLIDEALGGKAQPVNASFMTDALPDDLETYDYDPDKARELLAEMNWDTNQVIQLTWVPGQRDRDTAATVLEAQLGEVGIKLELNQVQPGELTDMMNAQSYDMTLYGGGNYATEPFAVYPINSCSTWYPTGANLSFWCNEEFDRIMLEANATVDEAARYDLFQQAARIENAEVPMIYLYNPDTIWAHSDRIQGFEPMGDQTNPFWNVQEWSLDG</sequence>
<evidence type="ECO:0000313" key="7">
    <source>
        <dbReference type="Proteomes" id="UP000181980"/>
    </source>
</evidence>
<dbReference type="InterPro" id="IPR000914">
    <property type="entry name" value="SBP_5_dom"/>
</dbReference>
<gene>
    <name evidence="6" type="ORF">SAMN04488561_6517</name>
</gene>
<dbReference type="SUPFAM" id="SSF53850">
    <property type="entry name" value="Periplasmic binding protein-like II"/>
    <property type="match status" value="1"/>
</dbReference>
<keyword evidence="3 4" id="KW-0732">Signal</keyword>
<dbReference type="Gene3D" id="3.90.76.10">
    <property type="entry name" value="Dipeptide-binding Protein, Domain 1"/>
    <property type="match status" value="1"/>
</dbReference>
<organism evidence="6 7">
    <name type="scientific">Jiangella alba</name>
    <dbReference type="NCBI Taxonomy" id="561176"/>
    <lineage>
        <taxon>Bacteria</taxon>
        <taxon>Bacillati</taxon>
        <taxon>Actinomycetota</taxon>
        <taxon>Actinomycetes</taxon>
        <taxon>Jiangellales</taxon>
        <taxon>Jiangellaceae</taxon>
        <taxon>Jiangella</taxon>
    </lineage>
</organism>
<dbReference type="EMBL" id="FNUC01000004">
    <property type="protein sequence ID" value="SEF18456.1"/>
    <property type="molecule type" value="Genomic_DNA"/>
</dbReference>
<dbReference type="PANTHER" id="PTHR30290:SF9">
    <property type="entry name" value="OLIGOPEPTIDE-BINDING PROTEIN APPA"/>
    <property type="match status" value="1"/>
</dbReference>
<dbReference type="Proteomes" id="UP000181980">
    <property type="component" value="Unassembled WGS sequence"/>
</dbReference>
<dbReference type="GO" id="GO:1904680">
    <property type="term" value="F:peptide transmembrane transporter activity"/>
    <property type="evidence" value="ECO:0007669"/>
    <property type="project" value="TreeGrafter"/>
</dbReference>
<dbReference type="Pfam" id="PF00496">
    <property type="entry name" value="SBP_bac_5"/>
    <property type="match status" value="1"/>
</dbReference>
<proteinExistence type="inferred from homology"/>
<dbReference type="GO" id="GO:0042597">
    <property type="term" value="C:periplasmic space"/>
    <property type="evidence" value="ECO:0007669"/>
    <property type="project" value="UniProtKB-ARBA"/>
</dbReference>
<feature type="signal peptide" evidence="4">
    <location>
        <begin position="1"/>
        <end position="31"/>
    </location>
</feature>
<dbReference type="PROSITE" id="PS51257">
    <property type="entry name" value="PROKAR_LIPOPROTEIN"/>
    <property type="match status" value="1"/>
</dbReference>
<dbReference type="OrthoDB" id="9046151at2"/>
<dbReference type="AlphaFoldDB" id="A0A1H5PXD0"/>
<dbReference type="InterPro" id="IPR039424">
    <property type="entry name" value="SBP_5"/>
</dbReference>
<dbReference type="GO" id="GO:0015833">
    <property type="term" value="P:peptide transport"/>
    <property type="evidence" value="ECO:0007669"/>
    <property type="project" value="TreeGrafter"/>
</dbReference>
<dbReference type="RefSeq" id="WP_069112013.1">
    <property type="nucleotide sequence ID" value="NZ_FNUC01000004.1"/>
</dbReference>
<evidence type="ECO:0000313" key="6">
    <source>
        <dbReference type="EMBL" id="SEF18456.1"/>
    </source>
</evidence>
<reference evidence="7" key="1">
    <citation type="submission" date="2016-10" db="EMBL/GenBank/DDBJ databases">
        <authorList>
            <person name="Varghese N."/>
            <person name="Submissions S."/>
        </authorList>
    </citation>
    <scope>NUCLEOTIDE SEQUENCE [LARGE SCALE GENOMIC DNA]</scope>
    <source>
        <strain evidence="7">DSM 45237</strain>
    </source>
</reference>
<keyword evidence="2" id="KW-0813">Transport</keyword>
<feature type="chain" id="PRO_5039054262" evidence="4">
    <location>
        <begin position="32"/>
        <end position="550"/>
    </location>
</feature>
<comment type="similarity">
    <text evidence="1">Belongs to the bacterial solute-binding protein 5 family.</text>
</comment>
<dbReference type="STRING" id="561176.SAMN04488561_6517"/>
<dbReference type="GO" id="GO:0043190">
    <property type="term" value="C:ATP-binding cassette (ABC) transporter complex"/>
    <property type="evidence" value="ECO:0007669"/>
    <property type="project" value="InterPro"/>
</dbReference>
<evidence type="ECO:0000256" key="1">
    <source>
        <dbReference type="ARBA" id="ARBA00005695"/>
    </source>
</evidence>
<accession>A0A1H5PXD0</accession>
<evidence type="ECO:0000259" key="5">
    <source>
        <dbReference type="Pfam" id="PF00496"/>
    </source>
</evidence>
<dbReference type="CDD" id="cd00995">
    <property type="entry name" value="PBP2_NikA_DppA_OppA_like"/>
    <property type="match status" value="1"/>
</dbReference>
<dbReference type="Gene3D" id="3.40.190.10">
    <property type="entry name" value="Periplasmic binding protein-like II"/>
    <property type="match status" value="1"/>
</dbReference>